<evidence type="ECO:0000256" key="3">
    <source>
        <dbReference type="ARBA" id="ARBA00022737"/>
    </source>
</evidence>
<comment type="subcellular location">
    <subcellularLocation>
        <location evidence="9">Cell inner membrane</location>
        <topology evidence="9">Peripheral membrane protein</topology>
    </subcellularLocation>
</comment>
<comment type="similarity">
    <text evidence="1 9">Belongs to the ABC transporter superfamily.</text>
</comment>
<dbReference type="GO" id="GO:0006865">
    <property type="term" value="P:amino acid transport"/>
    <property type="evidence" value="ECO:0007669"/>
    <property type="project" value="UniProtKB-UniRule"/>
</dbReference>
<dbReference type="Gene3D" id="3.40.50.300">
    <property type="entry name" value="P-loop containing nucleotide triphosphate hydrolases"/>
    <property type="match status" value="1"/>
</dbReference>
<dbReference type="InterPro" id="IPR003593">
    <property type="entry name" value="AAA+_ATPase"/>
</dbReference>
<organism evidence="11 12">
    <name type="scientific">Niallia circulans</name>
    <name type="common">Bacillus circulans</name>
    <dbReference type="NCBI Taxonomy" id="1397"/>
    <lineage>
        <taxon>Bacteria</taxon>
        <taxon>Bacillati</taxon>
        <taxon>Bacillota</taxon>
        <taxon>Bacilli</taxon>
        <taxon>Bacillales</taxon>
        <taxon>Bacillaceae</taxon>
        <taxon>Niallia</taxon>
    </lineage>
</organism>
<comment type="subunit">
    <text evidence="9">The complex is probably composed of two ATP-binding proteins, two transmembrane proteins and a solute-binding protein.</text>
</comment>
<keyword evidence="9" id="KW-1003">Cell membrane</keyword>
<comment type="catalytic activity">
    <reaction evidence="7">
        <text>a quaternary ammonium(out) + ATP + H2O = a quaternary ammonium(in) + ADP + phosphate + H(+)</text>
        <dbReference type="Rhea" id="RHEA:11036"/>
        <dbReference type="ChEBI" id="CHEBI:15377"/>
        <dbReference type="ChEBI" id="CHEBI:15378"/>
        <dbReference type="ChEBI" id="CHEBI:30616"/>
        <dbReference type="ChEBI" id="CHEBI:35267"/>
        <dbReference type="ChEBI" id="CHEBI:43474"/>
        <dbReference type="ChEBI" id="CHEBI:456216"/>
        <dbReference type="EC" id="7.6.2.9"/>
    </reaction>
</comment>
<sequence length="316" mass="35219">MIQFENVSKLFQDGTTAVNEINLTINKGELFVLIGPSGSGKTTTLKMINRLIDLTNGTILIDGKKISEYDIHELRWNIGYVLQQIALFPHLSIGENIAVVPEMKKWTKEKIGARVDELLEMVGLEPQTYKNRKPNELSGGQQQRIGVIRALAADPEIILMDEPFSALDPISREKLQDDIISLQKTIKKTIVFVTHDMQEALKLGDRICIMRDGKIVQTGTPEELINNPVNDFVQDFIGRVSHEHIAFNLEQILSPLTISDFDGSIIPVTSSLQATLEALSENNQVGIEKDGAIIGMIDRQSLIQYQLNGMKEGGKE</sequence>
<evidence type="ECO:0000259" key="10">
    <source>
        <dbReference type="PROSITE" id="PS50893"/>
    </source>
</evidence>
<dbReference type="Proteomes" id="UP000319837">
    <property type="component" value="Unassembled WGS sequence"/>
</dbReference>
<evidence type="ECO:0000256" key="4">
    <source>
        <dbReference type="ARBA" id="ARBA00022741"/>
    </source>
</evidence>
<dbReference type="AlphaFoldDB" id="A0A553STW4"/>
<dbReference type="InterPro" id="IPR005892">
    <property type="entry name" value="Gly-betaine_transp_ATP-bd"/>
</dbReference>
<dbReference type="PANTHER" id="PTHR43117:SF4">
    <property type="entry name" value="OSMOPROTECTANT IMPORT ATP-BINDING PROTEIN OSMV"/>
    <property type="match status" value="1"/>
</dbReference>
<dbReference type="InterPro" id="IPR027417">
    <property type="entry name" value="P-loop_NTPase"/>
</dbReference>
<dbReference type="NCBIfam" id="TIGR01186">
    <property type="entry name" value="proV"/>
    <property type="match status" value="1"/>
</dbReference>
<dbReference type="SMART" id="SM00382">
    <property type="entry name" value="AAA"/>
    <property type="match status" value="1"/>
</dbReference>
<dbReference type="GO" id="GO:0015418">
    <property type="term" value="F:ABC-type quaternary ammonium compound transporting activity"/>
    <property type="evidence" value="ECO:0007669"/>
    <property type="project" value="UniProtKB-EC"/>
</dbReference>
<dbReference type="SUPFAM" id="SSF52540">
    <property type="entry name" value="P-loop containing nucleoside triphosphate hydrolases"/>
    <property type="match status" value="1"/>
</dbReference>
<accession>A0A553STW4</accession>
<keyword evidence="4 9" id="KW-0547">Nucleotide-binding</keyword>
<dbReference type="InterPro" id="IPR017871">
    <property type="entry name" value="ABC_transporter-like_CS"/>
</dbReference>
<keyword evidence="9" id="KW-0997">Cell inner membrane</keyword>
<protein>
    <recommendedName>
        <fullName evidence="9">Quaternary amine transport ATP-binding protein</fullName>
        <ecNumber evidence="9">7.6.2.9</ecNumber>
    </recommendedName>
</protein>
<dbReference type="EC" id="7.6.2.9" evidence="9"/>
<dbReference type="EMBL" id="RIBP01000001">
    <property type="protein sequence ID" value="TRZ40437.1"/>
    <property type="molecule type" value="Genomic_DNA"/>
</dbReference>
<dbReference type="RefSeq" id="WP_185763829.1">
    <property type="nucleotide sequence ID" value="NZ_RIBP01000001.1"/>
</dbReference>
<evidence type="ECO:0000313" key="12">
    <source>
        <dbReference type="Proteomes" id="UP000319837"/>
    </source>
</evidence>
<dbReference type="PROSITE" id="PS00211">
    <property type="entry name" value="ABC_TRANSPORTER_1"/>
    <property type="match status" value="1"/>
</dbReference>
<evidence type="ECO:0000256" key="1">
    <source>
        <dbReference type="ARBA" id="ARBA00005417"/>
    </source>
</evidence>
<keyword evidence="9" id="KW-0472">Membrane</keyword>
<keyword evidence="5 9" id="KW-0067">ATP-binding</keyword>
<comment type="caution">
    <text evidence="11">The sequence shown here is derived from an EMBL/GenBank/DDBJ whole genome shotgun (WGS) entry which is preliminary data.</text>
</comment>
<comment type="subunit">
    <text evidence="8">The complex is composed of two ATP-binding proteins (OpuCA), two transmembrane proteins (OpuCB and OpuCD) and a solute-binding protein (OpuCC).</text>
</comment>
<evidence type="ECO:0000256" key="8">
    <source>
        <dbReference type="ARBA" id="ARBA00063934"/>
    </source>
</evidence>
<dbReference type="GO" id="GO:0031460">
    <property type="term" value="P:glycine betaine transport"/>
    <property type="evidence" value="ECO:0007669"/>
    <property type="project" value="InterPro"/>
</dbReference>
<evidence type="ECO:0000256" key="7">
    <source>
        <dbReference type="ARBA" id="ARBA00052482"/>
    </source>
</evidence>
<evidence type="ECO:0000256" key="5">
    <source>
        <dbReference type="ARBA" id="ARBA00022840"/>
    </source>
</evidence>
<dbReference type="PANTHER" id="PTHR43117">
    <property type="entry name" value="OSMOPROTECTANT IMPORT ATP-BINDING PROTEIN OSMV"/>
    <property type="match status" value="1"/>
</dbReference>
<feature type="domain" description="ABC transporter" evidence="10">
    <location>
        <begin position="2"/>
        <end position="237"/>
    </location>
</feature>
<evidence type="ECO:0000313" key="11">
    <source>
        <dbReference type="EMBL" id="TRZ40437.1"/>
    </source>
</evidence>
<dbReference type="FunFam" id="3.40.50.300:FF:000425">
    <property type="entry name" value="Probable ABC transporter, ATP-binding subunit"/>
    <property type="match status" value="1"/>
</dbReference>
<evidence type="ECO:0000256" key="2">
    <source>
        <dbReference type="ARBA" id="ARBA00022448"/>
    </source>
</evidence>
<proteinExistence type="inferred from homology"/>
<dbReference type="Pfam" id="PF00005">
    <property type="entry name" value="ABC_tran"/>
    <property type="match status" value="1"/>
</dbReference>
<name>A0A553STW4_NIACI</name>
<keyword evidence="6" id="KW-0129">CBS domain</keyword>
<reference evidence="12" key="1">
    <citation type="submission" date="2018-10" db="EMBL/GenBank/DDBJ databases">
        <title>FDA dAtabase for Regulatory Grade micrObial Sequences (FDA-ARGOS): Supporting development and validation of Infectious Disease Dx tests.</title>
        <authorList>
            <person name="Minogue T."/>
            <person name="Wolcott M."/>
            <person name="Wasieloski L."/>
            <person name="Aguilar W."/>
            <person name="Moore D."/>
            <person name="Tallon L."/>
            <person name="Sadzewicz L."/>
            <person name="Sengamalay N."/>
            <person name="Ott S."/>
            <person name="Godinez A."/>
            <person name="Nagaraj S."/>
            <person name="Vavikolanu K."/>
            <person name="Vyas G."/>
            <person name="Nadendla S."/>
            <person name="George J."/>
            <person name="Sichtig H."/>
        </authorList>
    </citation>
    <scope>NUCLEOTIDE SEQUENCE [LARGE SCALE GENOMIC DNA]</scope>
    <source>
        <strain evidence="12">FDAARGOS_343</strain>
    </source>
</reference>
<keyword evidence="2 9" id="KW-0813">Transport</keyword>
<dbReference type="GO" id="GO:0005886">
    <property type="term" value="C:plasma membrane"/>
    <property type="evidence" value="ECO:0007669"/>
    <property type="project" value="UniProtKB-SubCell"/>
</dbReference>
<dbReference type="GO" id="GO:0016887">
    <property type="term" value="F:ATP hydrolysis activity"/>
    <property type="evidence" value="ECO:0007669"/>
    <property type="project" value="UniProtKB-UniRule"/>
</dbReference>
<keyword evidence="3" id="KW-0677">Repeat</keyword>
<dbReference type="GO" id="GO:0005524">
    <property type="term" value="F:ATP binding"/>
    <property type="evidence" value="ECO:0007669"/>
    <property type="project" value="UniProtKB-UniRule"/>
</dbReference>
<gene>
    <name evidence="11" type="ORF">CEQ21_05860</name>
</gene>
<dbReference type="PROSITE" id="PS50893">
    <property type="entry name" value="ABC_TRANSPORTER_2"/>
    <property type="match status" value="1"/>
</dbReference>
<evidence type="ECO:0000256" key="9">
    <source>
        <dbReference type="RuleBase" id="RU369116"/>
    </source>
</evidence>
<dbReference type="InterPro" id="IPR003439">
    <property type="entry name" value="ABC_transporter-like_ATP-bd"/>
</dbReference>
<evidence type="ECO:0000256" key="6">
    <source>
        <dbReference type="ARBA" id="ARBA00023122"/>
    </source>
</evidence>